<keyword evidence="2" id="KW-1185">Reference proteome</keyword>
<accession>A0ACC1HET2</accession>
<proteinExistence type="predicted"/>
<organism evidence="1 2">
    <name type="scientific">Spiromyces aspiralis</name>
    <dbReference type="NCBI Taxonomy" id="68401"/>
    <lineage>
        <taxon>Eukaryota</taxon>
        <taxon>Fungi</taxon>
        <taxon>Fungi incertae sedis</taxon>
        <taxon>Zoopagomycota</taxon>
        <taxon>Kickxellomycotina</taxon>
        <taxon>Kickxellomycetes</taxon>
        <taxon>Kickxellales</taxon>
        <taxon>Kickxellaceae</taxon>
        <taxon>Spiromyces</taxon>
    </lineage>
</organism>
<reference evidence="1" key="1">
    <citation type="submission" date="2022-06" db="EMBL/GenBank/DDBJ databases">
        <title>Phylogenomic reconstructions and comparative analyses of Kickxellomycotina fungi.</title>
        <authorList>
            <person name="Reynolds N.K."/>
            <person name="Stajich J.E."/>
            <person name="Barry K."/>
            <person name="Grigoriev I.V."/>
            <person name="Crous P."/>
            <person name="Smith M.E."/>
        </authorList>
    </citation>
    <scope>NUCLEOTIDE SEQUENCE</scope>
    <source>
        <strain evidence="1">RSA 2271</strain>
    </source>
</reference>
<gene>
    <name evidence="1" type="ORF">EV182_002426</name>
</gene>
<comment type="caution">
    <text evidence="1">The sequence shown here is derived from an EMBL/GenBank/DDBJ whole genome shotgun (WGS) entry which is preliminary data.</text>
</comment>
<protein>
    <submittedName>
        <fullName evidence="1">Uncharacterized protein</fullName>
    </submittedName>
</protein>
<dbReference type="EMBL" id="JAMZIH010005640">
    <property type="protein sequence ID" value="KAJ1674856.1"/>
    <property type="molecule type" value="Genomic_DNA"/>
</dbReference>
<name>A0ACC1HET2_9FUNG</name>
<sequence length="347" mass="40130">MDFLRDAIQSEVKKRKAIYSAATKSNGSGDETAVQKRKKYVRIRDLEQAEQELSSSSDTSSDKRCSNVPSPGKSDGVGRHRDEDALASDKATDTKLAENDEDEALEAFNVPPEEIVRRLRMRGEPIRLFGETDRQRKIRLRTLEVMDEKSEGQRNDLVKVLEEMESGSMLQDLKKRALLDNEEALEKKHKLEMLSKYDTSVISLDLLNKSPEKVYTLLYVYFKRMMYEWEQYLSSRPDEEKSSMSGKLAAAAQRQSAEYIKPFFRLLKKKSMDMDVLARITEIAQYMQVREYVKANDAYLRLSIGNAPWPIDVLNDETQRKWIQTIKRLMTFAQKKYPPDDLSKLVS</sequence>
<evidence type="ECO:0000313" key="1">
    <source>
        <dbReference type="EMBL" id="KAJ1674856.1"/>
    </source>
</evidence>
<dbReference type="Proteomes" id="UP001145114">
    <property type="component" value="Unassembled WGS sequence"/>
</dbReference>
<evidence type="ECO:0000313" key="2">
    <source>
        <dbReference type="Proteomes" id="UP001145114"/>
    </source>
</evidence>